<gene>
    <name evidence="1" type="primary">Bm14260</name>
    <name evidence="1" type="ORF">BM_Bm14260</name>
</gene>
<dbReference type="EMBL" id="LN857009">
    <property type="protein sequence ID" value="CDP99400.1"/>
    <property type="molecule type" value="Genomic_DNA"/>
</dbReference>
<dbReference type="AlphaFoldDB" id="A0A1I9G497"/>
<accession>A0A1I9G497</accession>
<proteinExistence type="predicted"/>
<name>A0A1I9G497_BRUMA</name>
<sequence>MEQRLACGTKATILKNRRRNQFCLGDGPSTEIVCQLLQSLSQPAFLDCSGR</sequence>
<protein>
    <submittedName>
        <fullName evidence="1">Bm14260</fullName>
    </submittedName>
</protein>
<reference evidence="1" key="2">
    <citation type="submission" date="2012-12" db="EMBL/GenBank/DDBJ databases">
        <authorList>
            <consortium name="WormBase Consortium"/>
            <person name="Ghedin E."/>
            <person name="Paulini M."/>
        </authorList>
    </citation>
    <scope>NUCLEOTIDE SEQUENCE</scope>
    <source>
        <strain evidence="1">FR3</strain>
    </source>
</reference>
<organism evidence="1">
    <name type="scientific">Brugia malayi</name>
    <name type="common">Filarial nematode worm</name>
    <dbReference type="NCBI Taxonomy" id="6279"/>
    <lineage>
        <taxon>Eukaryota</taxon>
        <taxon>Metazoa</taxon>
        <taxon>Ecdysozoa</taxon>
        <taxon>Nematoda</taxon>
        <taxon>Chromadorea</taxon>
        <taxon>Rhabditida</taxon>
        <taxon>Spirurina</taxon>
        <taxon>Spiruromorpha</taxon>
        <taxon>Filarioidea</taxon>
        <taxon>Onchocercidae</taxon>
        <taxon>Brugia</taxon>
    </lineage>
</organism>
<reference evidence="1" key="1">
    <citation type="journal article" date="2007" name="Science">
        <title>Draft genome of the filarial nematode parasite Brugia malayi.</title>
        <authorList>
            <person name="Ghedin E."/>
            <person name="Wang S."/>
            <person name="Spiro D."/>
            <person name="Caler E."/>
            <person name="Zhao Q."/>
            <person name="Crabtree J."/>
            <person name="Allen J.E."/>
            <person name="Delcher A.L."/>
            <person name="Guiliano D.B."/>
            <person name="Miranda-Saavedra D."/>
            <person name="Angiuoli S.V."/>
            <person name="Creasy T."/>
            <person name="Amedeo P."/>
            <person name="Haas B."/>
            <person name="El-Sayed N.M."/>
            <person name="Wortman J.R."/>
            <person name="Feldblyum T."/>
            <person name="Tallon L."/>
            <person name="Schatz M."/>
            <person name="Shumway M."/>
            <person name="Koo H."/>
            <person name="Salzberg S.L."/>
            <person name="Schobel S."/>
            <person name="Pertea M."/>
            <person name="Pop M."/>
            <person name="White O."/>
            <person name="Barton G.J."/>
            <person name="Carlow C.K."/>
            <person name="Crawford M.J."/>
            <person name="Daub J."/>
            <person name="Dimmic M.W."/>
            <person name="Estes C.F."/>
            <person name="Foster J.M."/>
            <person name="Ganatra M."/>
            <person name="Gregory W.F."/>
            <person name="Johnson N.M."/>
            <person name="Jin J."/>
            <person name="Komuniecki R."/>
            <person name="Korf I."/>
            <person name="Kumar S."/>
            <person name="Laney S."/>
            <person name="Li B.W."/>
            <person name="Li W."/>
            <person name="Lindblom T.H."/>
            <person name="Lustigman S."/>
            <person name="Ma D."/>
            <person name="Maina C.V."/>
            <person name="Martin D.M."/>
            <person name="McCarter J.P."/>
            <person name="McReynolds L."/>
            <person name="Mitreva M."/>
            <person name="Nutman T.B."/>
            <person name="Parkinson J."/>
            <person name="Peregrin-Alvarez J.M."/>
            <person name="Poole C."/>
            <person name="Ren Q."/>
            <person name="Saunders L."/>
            <person name="Sluder A.E."/>
            <person name="Smith K."/>
            <person name="Stanke M."/>
            <person name="Unnasch T.R."/>
            <person name="Ware J."/>
            <person name="Wei A.D."/>
            <person name="Weil G."/>
            <person name="Williams D.J."/>
            <person name="Zhang Y."/>
            <person name="Williams S.A."/>
            <person name="Fraser-Liggett C."/>
            <person name="Slatko B."/>
            <person name="Blaxter M.L."/>
            <person name="Scott A.L."/>
        </authorList>
    </citation>
    <scope>NUCLEOTIDE SEQUENCE</scope>
    <source>
        <strain evidence="1">FR3</strain>
    </source>
</reference>
<evidence type="ECO:0000313" key="1">
    <source>
        <dbReference type="EMBL" id="CDP99400.1"/>
    </source>
</evidence>